<reference evidence="3" key="1">
    <citation type="submission" date="2020-05" db="EMBL/GenBank/DDBJ databases">
        <authorList>
            <person name="Chiriac C."/>
            <person name="Salcher M."/>
            <person name="Ghai R."/>
            <person name="Kavagutti S V."/>
        </authorList>
    </citation>
    <scope>NUCLEOTIDE SEQUENCE</scope>
</reference>
<dbReference type="InterPro" id="IPR002347">
    <property type="entry name" value="SDR_fam"/>
</dbReference>
<dbReference type="SUPFAM" id="SSF51735">
    <property type="entry name" value="NAD(P)-binding Rossmann-fold domains"/>
    <property type="match status" value="1"/>
</dbReference>
<keyword evidence="2" id="KW-1133">Transmembrane helix</keyword>
<evidence type="ECO:0000313" key="3">
    <source>
        <dbReference type="EMBL" id="CAB4767957.1"/>
    </source>
</evidence>
<feature type="transmembrane region" description="Helical" evidence="2">
    <location>
        <begin position="120"/>
        <end position="143"/>
    </location>
</feature>
<proteinExistence type="inferred from homology"/>
<dbReference type="PANTHER" id="PTHR43943:SF2">
    <property type="entry name" value="DEHYDROGENASE_REDUCTASE 4"/>
    <property type="match status" value="1"/>
</dbReference>
<accession>A0A6J6VBR7</accession>
<dbReference type="Pfam" id="PF13561">
    <property type="entry name" value="adh_short_C2"/>
    <property type="match status" value="1"/>
</dbReference>
<dbReference type="PANTHER" id="PTHR43943">
    <property type="entry name" value="DEHYDROGENASE/REDUCTASE (SDR FAMILY) MEMBER 4"/>
    <property type="match status" value="1"/>
</dbReference>
<protein>
    <submittedName>
        <fullName evidence="3">Unannotated protein</fullName>
    </submittedName>
</protein>
<name>A0A6J6VBR7_9ZZZZ</name>
<dbReference type="InterPro" id="IPR036291">
    <property type="entry name" value="NAD(P)-bd_dom_sf"/>
</dbReference>
<comment type="similarity">
    <text evidence="1">Belongs to the short-chain dehydrogenases/reductases (SDR) family.</text>
</comment>
<keyword evidence="2" id="KW-0472">Membrane</keyword>
<dbReference type="Gene3D" id="3.40.50.720">
    <property type="entry name" value="NAD(P)-binding Rossmann-like Domain"/>
    <property type="match status" value="1"/>
</dbReference>
<organism evidence="3">
    <name type="scientific">freshwater metagenome</name>
    <dbReference type="NCBI Taxonomy" id="449393"/>
    <lineage>
        <taxon>unclassified sequences</taxon>
        <taxon>metagenomes</taxon>
        <taxon>ecological metagenomes</taxon>
    </lineage>
</organism>
<dbReference type="EMBL" id="CAEZYR010000160">
    <property type="protein sequence ID" value="CAB4767957.1"/>
    <property type="molecule type" value="Genomic_DNA"/>
</dbReference>
<keyword evidence="2" id="KW-0812">Transmembrane</keyword>
<evidence type="ECO:0000256" key="1">
    <source>
        <dbReference type="ARBA" id="ARBA00006484"/>
    </source>
</evidence>
<evidence type="ECO:0000256" key="2">
    <source>
        <dbReference type="SAM" id="Phobius"/>
    </source>
</evidence>
<gene>
    <name evidence="3" type="ORF">UFOPK2754_02930</name>
</gene>
<dbReference type="AlphaFoldDB" id="A0A6J6VBR7"/>
<sequence length="234" mass="23893">MGRRVVVTGAHPLASELAAGLRARGDEVVVIAPEAMGSVGVGCAFGSEAEVKAAVAEAAARLGGIDQVVHAWLDPALLVERTFADVQPHEWIGSCEHSLEGAWWLARSVREPMRSAGGTAVVFVIPSISLAGAAGFAMLATVAEGLRVLAKGCGRQWAKDAITVNTIATAPHHWVSADAGEVLSKAISLSTPAFGGPGDIADDIAPLVSFLATGDAHFLTAGTLVADGGLWMGL</sequence>